<gene>
    <name evidence="1" type="ORF">pdul_cds_783</name>
</gene>
<name>S4VYN9_9VIRU</name>
<dbReference type="SUPFAM" id="SSF50475">
    <property type="entry name" value="FMN-binding split barrel"/>
    <property type="match status" value="1"/>
</dbReference>
<organism evidence="1 2">
    <name type="scientific">Pandoravirus dulcis</name>
    <dbReference type="NCBI Taxonomy" id="1349409"/>
    <lineage>
        <taxon>Viruses</taxon>
        <taxon>Pandoravirus</taxon>
    </lineage>
</organism>
<reference evidence="1 2" key="1">
    <citation type="journal article" date="2013" name="Science">
        <title>Pandoraviruses: amoeba viruses with genomes up to 2.5 Mb reaching that of parasitic eukaryotes.</title>
        <authorList>
            <person name="Philippe N."/>
            <person name="Legendre M."/>
            <person name="Doutre G."/>
            <person name="Coute Y."/>
            <person name="Poirot O."/>
            <person name="Lescot M."/>
            <person name="Arslan D."/>
            <person name="Seltzer V."/>
            <person name="Bertaux L."/>
            <person name="Bruley C."/>
            <person name="Garin J."/>
            <person name="Claverie J.M."/>
            <person name="Abergel C."/>
        </authorList>
    </citation>
    <scope>NUCLEOTIDE SEQUENCE [LARGE SCALE GENOMIC DNA]</scope>
    <source>
        <strain evidence="1">Melbourne</strain>
    </source>
</reference>
<proteinExistence type="predicted"/>
<dbReference type="EMBL" id="KC977570">
    <property type="protein sequence ID" value="AGO82974.1"/>
    <property type="molecule type" value="Genomic_DNA"/>
</dbReference>
<evidence type="ECO:0000313" key="2">
    <source>
        <dbReference type="Proteomes" id="UP000201566"/>
    </source>
</evidence>
<dbReference type="RefSeq" id="YP_008319643.1">
    <property type="nucleotide sequence ID" value="NC_021858.1"/>
</dbReference>
<evidence type="ECO:0000313" key="1">
    <source>
        <dbReference type="EMBL" id="AGO82974.1"/>
    </source>
</evidence>
<dbReference type="KEGG" id="vg:16513121"/>
<protein>
    <submittedName>
        <fullName evidence="1">Uncharacterized protein</fullName>
    </submittedName>
</protein>
<accession>S4VYN9</accession>
<dbReference type="GeneID" id="16513121"/>
<dbReference type="Proteomes" id="UP000201566">
    <property type="component" value="Segment"/>
</dbReference>
<sequence length="187" mass="19841">MSAAQTTWQRSDGSATDIDVILDALWEIKAGGPYAVLTTIDPHSGRPVSRAVRPCDCPVSGADFGAVRVMSSVDTRKVHHASVPGATACMAYMSTKHNACFTLTGRVASWCVDGDGRPVADLRCDPISDDPPKAVVEIAVDTVEVVSHGHRLSTDLDGCQPIVLTRAVAVPFTRAPTVHLPLPMARQ</sequence>